<dbReference type="Proteomes" id="UP000264980">
    <property type="component" value="Chromosome"/>
</dbReference>
<evidence type="ECO:0000313" key="8">
    <source>
        <dbReference type="Proteomes" id="UP000264980"/>
    </source>
</evidence>
<dbReference type="GO" id="GO:0046487">
    <property type="term" value="P:glyoxylate metabolic process"/>
    <property type="evidence" value="ECO:0007669"/>
    <property type="project" value="InterPro"/>
</dbReference>
<dbReference type="PANTHER" id="PTHR43060">
    <property type="entry name" value="3-HYDROXYISOBUTYRATE DEHYDROGENASE-LIKE 1, MITOCHONDRIAL-RELATED"/>
    <property type="match status" value="1"/>
</dbReference>
<keyword evidence="1 3" id="KW-0560">Oxidoreductase</keyword>
<comment type="catalytic activity">
    <reaction evidence="3">
        <text>(R)-glycerate + NADP(+) = 2-hydroxy-3-oxopropanoate + NADPH + H(+)</text>
        <dbReference type="Rhea" id="RHEA:18841"/>
        <dbReference type="ChEBI" id="CHEBI:15378"/>
        <dbReference type="ChEBI" id="CHEBI:16659"/>
        <dbReference type="ChEBI" id="CHEBI:57783"/>
        <dbReference type="ChEBI" id="CHEBI:57978"/>
        <dbReference type="ChEBI" id="CHEBI:58349"/>
        <dbReference type="EC" id="1.1.1.60"/>
    </reaction>
</comment>
<dbReference type="Gene3D" id="1.10.1040.10">
    <property type="entry name" value="N-(1-d-carboxylethyl)-l-norvaline Dehydrogenase, domain 2"/>
    <property type="match status" value="1"/>
</dbReference>
<comment type="similarity">
    <text evidence="3">Belongs to the HIBADH-related family. 2-hydroxy-3-oxopropionate reductase subfamily.</text>
</comment>
<evidence type="ECO:0000256" key="4">
    <source>
        <dbReference type="PIRSR" id="PIRSR000103-1"/>
    </source>
</evidence>
<dbReference type="InterPro" id="IPR006115">
    <property type="entry name" value="6PGDH_NADP-bd"/>
</dbReference>
<feature type="active site" evidence="3 4">
    <location>
        <position position="196"/>
    </location>
</feature>
<dbReference type="Pfam" id="PF14833">
    <property type="entry name" value="NAD_binding_11"/>
    <property type="match status" value="1"/>
</dbReference>
<comment type="catalytic activity">
    <reaction evidence="3">
        <text>(R)-glycerate + NAD(+) = 2-hydroxy-3-oxopropanoate + NADH + H(+)</text>
        <dbReference type="Rhea" id="RHEA:18845"/>
        <dbReference type="ChEBI" id="CHEBI:15378"/>
        <dbReference type="ChEBI" id="CHEBI:16659"/>
        <dbReference type="ChEBI" id="CHEBI:57540"/>
        <dbReference type="ChEBI" id="CHEBI:57945"/>
        <dbReference type="ChEBI" id="CHEBI:57978"/>
        <dbReference type="EC" id="1.1.1.60"/>
    </reaction>
</comment>
<evidence type="ECO:0000313" key="7">
    <source>
        <dbReference type="EMBL" id="AXF76739.1"/>
    </source>
</evidence>
<feature type="domain" description="6-phosphogluconate dehydrogenase NADP-binding" evidence="5">
    <location>
        <begin position="28"/>
        <end position="187"/>
    </location>
</feature>
<name>A0A345CTH2_9GAMM</name>
<dbReference type="InterPro" id="IPR013328">
    <property type="entry name" value="6PGD_dom2"/>
</dbReference>
<dbReference type="SUPFAM" id="SSF51735">
    <property type="entry name" value="NAD(P)-binding Rossmann-fold domains"/>
    <property type="match status" value="1"/>
</dbReference>
<dbReference type="HAMAP" id="MF_02032">
    <property type="entry name" value="Tartronate_sem_reduc"/>
    <property type="match status" value="1"/>
</dbReference>
<dbReference type="InterPro" id="IPR036291">
    <property type="entry name" value="NAD(P)-bd_dom_sf"/>
</dbReference>
<dbReference type="AlphaFoldDB" id="A0A345CTH2"/>
<evidence type="ECO:0000259" key="6">
    <source>
        <dbReference type="Pfam" id="PF14833"/>
    </source>
</evidence>
<evidence type="ECO:0000256" key="3">
    <source>
        <dbReference type="HAMAP-Rule" id="MF_02032"/>
    </source>
</evidence>
<dbReference type="InterPro" id="IPR002204">
    <property type="entry name" value="3-OH-isobutyrate_DH-rel_CS"/>
</dbReference>
<dbReference type="GO" id="GO:0008679">
    <property type="term" value="F:2-hydroxy-3-oxopropionate reductase activity"/>
    <property type="evidence" value="ECO:0007669"/>
    <property type="project" value="UniProtKB-UniRule"/>
</dbReference>
<gene>
    <name evidence="3" type="primary">garR</name>
    <name evidence="7" type="ORF">AV903_12950</name>
</gene>
<dbReference type="EC" id="1.1.1.60" evidence="3"/>
<dbReference type="SUPFAM" id="SSF48179">
    <property type="entry name" value="6-phosphogluconate dehydrogenase C-terminal domain-like"/>
    <property type="match status" value="1"/>
</dbReference>
<dbReference type="EMBL" id="CP013970">
    <property type="protein sequence ID" value="AXF76739.1"/>
    <property type="molecule type" value="Genomic_DNA"/>
</dbReference>
<dbReference type="GO" id="GO:0046392">
    <property type="term" value="P:galactarate catabolic process"/>
    <property type="evidence" value="ECO:0007669"/>
    <property type="project" value="UniProtKB-UniRule"/>
</dbReference>
<dbReference type="InterPro" id="IPR015815">
    <property type="entry name" value="HIBADH-related"/>
</dbReference>
<evidence type="ECO:0000256" key="2">
    <source>
        <dbReference type="ARBA" id="ARBA00023027"/>
    </source>
</evidence>
<dbReference type="PIRSF" id="PIRSF000103">
    <property type="entry name" value="HIBADH"/>
    <property type="match status" value="1"/>
</dbReference>
<reference evidence="7 8" key="1">
    <citation type="submission" date="2016-01" db="EMBL/GenBank/DDBJ databases">
        <authorList>
            <person name="Oliw E.H."/>
        </authorList>
    </citation>
    <scope>NUCLEOTIDE SEQUENCE [LARGE SCALE GENOMIC DNA]</scope>
    <source>
        <strain evidence="7 8">MDcuke</strain>
    </source>
</reference>
<dbReference type="InterPro" id="IPR029154">
    <property type="entry name" value="HIBADH-like_NADP-bd"/>
</dbReference>
<dbReference type="Pfam" id="PF03446">
    <property type="entry name" value="NAD_binding_2"/>
    <property type="match status" value="1"/>
</dbReference>
<keyword evidence="2 3" id="KW-0520">NAD</keyword>
<dbReference type="InterPro" id="IPR008927">
    <property type="entry name" value="6-PGluconate_DH-like_C_sf"/>
</dbReference>
<dbReference type="NCBIfam" id="NF008592">
    <property type="entry name" value="PRK11559.1"/>
    <property type="match status" value="1"/>
</dbReference>
<proteinExistence type="inferred from homology"/>
<dbReference type="InterPro" id="IPR006398">
    <property type="entry name" value="Tartro_sem_red"/>
</dbReference>
<dbReference type="PROSITE" id="PS00895">
    <property type="entry name" value="3_HYDROXYISOBUT_DH"/>
    <property type="match status" value="1"/>
</dbReference>
<feature type="binding site" evidence="3">
    <location>
        <begin position="30"/>
        <end position="44"/>
    </location>
    <ligand>
        <name>NAD(+)</name>
        <dbReference type="ChEBI" id="CHEBI:57540"/>
    </ligand>
</feature>
<dbReference type="FunFam" id="3.40.50.720:FF:000071">
    <property type="entry name" value="2-hydroxy-3-oxopropionate reductase"/>
    <property type="match status" value="1"/>
</dbReference>
<dbReference type="UniPathway" id="UPA00565">
    <property type="reaction ID" value="UER00631"/>
</dbReference>
<dbReference type="Gene3D" id="3.40.50.720">
    <property type="entry name" value="NAD(P)-binding Rossmann-like Domain"/>
    <property type="match status" value="1"/>
</dbReference>
<dbReference type="NCBIfam" id="TIGR01505">
    <property type="entry name" value="tartro_sem_red"/>
    <property type="match status" value="1"/>
</dbReference>
<dbReference type="FunFam" id="1.10.1040.10:FF:000008">
    <property type="entry name" value="2-hydroxy-3-oxopropionate reductase"/>
    <property type="match status" value="1"/>
</dbReference>
<feature type="binding site" evidence="3">
    <location>
        <position position="121"/>
    </location>
    <ligand>
        <name>NAD(+)</name>
        <dbReference type="ChEBI" id="CHEBI:57540"/>
    </ligand>
</feature>
<evidence type="ECO:0000256" key="1">
    <source>
        <dbReference type="ARBA" id="ARBA00023002"/>
    </source>
</evidence>
<comment type="pathway">
    <text evidence="3">Carbohydrate acid metabolism; galactarate degradation; D-glycerate from galactarate: step 3/3.</text>
</comment>
<accession>A0A345CTH2</accession>
<evidence type="ECO:0000259" key="5">
    <source>
        <dbReference type="Pfam" id="PF03446"/>
    </source>
</evidence>
<feature type="binding site" evidence="3">
    <location>
        <position position="264"/>
    </location>
    <ligand>
        <name>NAD(+)</name>
        <dbReference type="ChEBI" id="CHEBI:57540"/>
    </ligand>
</feature>
<protein>
    <recommendedName>
        <fullName evidence="3">2-hydroxy-3-oxopropionate reductase</fullName>
        <ecNumber evidence="3">1.1.1.60</ecNumber>
    </recommendedName>
    <alternativeName>
        <fullName evidence="3">Tartronate semialdehyde reductase</fullName>
        <shortName evidence="3">TSAR</shortName>
    </alternativeName>
</protein>
<dbReference type="PANTHER" id="PTHR43060:SF3">
    <property type="entry name" value="2-HYDROXY-3-OXOPROPIONATE REDUCTASE"/>
    <property type="match status" value="1"/>
</dbReference>
<comment type="function">
    <text evidence="3">Catalyzes the reduction of tatronate semialdehyde to D-glycerate.</text>
</comment>
<dbReference type="GO" id="GO:0050661">
    <property type="term" value="F:NADP binding"/>
    <property type="evidence" value="ECO:0007669"/>
    <property type="project" value="InterPro"/>
</dbReference>
<organism evidence="7 8">
    <name type="scientific">Erwinia tracheiphila</name>
    <dbReference type="NCBI Taxonomy" id="65700"/>
    <lineage>
        <taxon>Bacteria</taxon>
        <taxon>Pseudomonadati</taxon>
        <taxon>Pseudomonadota</taxon>
        <taxon>Gammaproteobacteria</taxon>
        <taxon>Enterobacterales</taxon>
        <taxon>Erwiniaceae</taxon>
        <taxon>Erwinia</taxon>
    </lineage>
</organism>
<sequence length="320" mass="33525">MSVSSEVPRRLYAIASKNNSSLRRKNMKIGFIGLGIMGKPMSKNLLKAGYSLVVRDRNRESEAELVSLGAGVASSAKAVAEQCEVIITMLPNSPQVKEVLLGQASVIEGAKAGTIIIDMSSIAPLASREIYQALAEKGIALLDAPVSGGEPKAIDGTLSVMVGGDKALFDKCYDIMKAMAGSVVHTGDIGAGNVTKLANQVIVALNIAAMSEALTLATRAGVNPELVYQAIRGGLAGSTVLDAKAPMVMDRNFKPGFRIDLHIKDLANALDTSHSVGAQLPLTAAVMEMMQALRADGLGTADHSALACYYEKLAKVEISK</sequence>
<dbReference type="GO" id="GO:0051287">
    <property type="term" value="F:NAD binding"/>
    <property type="evidence" value="ECO:0007669"/>
    <property type="project" value="InterPro"/>
</dbReference>
<feature type="domain" description="3-hydroxyisobutyrate dehydrogenase-like NAD-binding" evidence="6">
    <location>
        <begin position="190"/>
        <end position="308"/>
    </location>
</feature>